<feature type="non-terminal residue" evidence="1">
    <location>
        <position position="1"/>
    </location>
</feature>
<dbReference type="EMBL" id="CM011691">
    <property type="protein sequence ID" value="TMS07309.1"/>
    <property type="molecule type" value="Genomic_DNA"/>
</dbReference>
<evidence type="ECO:0000313" key="1">
    <source>
        <dbReference type="EMBL" id="TMS07309.1"/>
    </source>
</evidence>
<protein>
    <submittedName>
        <fullName evidence="1">Uncharacterized protein</fullName>
    </submittedName>
</protein>
<comment type="caution">
    <text evidence="1">The sequence shown here is derived from an EMBL/GenBank/DDBJ whole genome shotgun (WGS) entry which is preliminary data.</text>
</comment>
<reference evidence="1" key="1">
    <citation type="submission" date="2018-11" db="EMBL/GenBank/DDBJ databases">
        <title>The sequence and de novo assembly of Larimichthys crocea genome using PacBio and Hi-C technologies.</title>
        <authorList>
            <person name="Xu P."/>
            <person name="Chen B."/>
            <person name="Zhou Z."/>
            <person name="Ke Q."/>
            <person name="Wu Y."/>
            <person name="Bai H."/>
            <person name="Pu F."/>
        </authorList>
    </citation>
    <scope>NUCLEOTIDE SEQUENCE</scope>
    <source>
        <tissue evidence="1">Muscle</tissue>
    </source>
</reference>
<gene>
    <name evidence="1" type="ORF">E3U43_011402</name>
</gene>
<organism evidence="1 2">
    <name type="scientific">Larimichthys crocea</name>
    <name type="common">Large yellow croaker</name>
    <name type="synonym">Pseudosciaena crocea</name>
    <dbReference type="NCBI Taxonomy" id="215358"/>
    <lineage>
        <taxon>Eukaryota</taxon>
        <taxon>Metazoa</taxon>
        <taxon>Chordata</taxon>
        <taxon>Craniata</taxon>
        <taxon>Vertebrata</taxon>
        <taxon>Euteleostomi</taxon>
        <taxon>Actinopterygii</taxon>
        <taxon>Neopterygii</taxon>
        <taxon>Teleostei</taxon>
        <taxon>Neoteleostei</taxon>
        <taxon>Acanthomorphata</taxon>
        <taxon>Eupercaria</taxon>
        <taxon>Sciaenidae</taxon>
        <taxon>Larimichthys</taxon>
    </lineage>
</organism>
<keyword evidence="2" id="KW-1185">Reference proteome</keyword>
<accession>A0ACD3QL68</accession>
<proteinExistence type="predicted"/>
<feature type="non-terminal residue" evidence="1">
    <location>
        <position position="187"/>
    </location>
</feature>
<evidence type="ECO:0000313" key="2">
    <source>
        <dbReference type="Proteomes" id="UP000793456"/>
    </source>
</evidence>
<dbReference type="Proteomes" id="UP000793456">
    <property type="component" value="Chromosome XVIII"/>
</dbReference>
<name>A0ACD3QL68_LARCR</name>
<sequence length="187" mass="20971">YDIIEIEDSAQNRIGQWLNETSNGKILQLSYSLNSEAREGSYQVIVSIGEVKLYHSFKVEKYVMLERHSPIAFDSAPGPVGGVGHYPAPPPPVVTVRSFFPETWIWDLIEVGLTAFVLRSFAKAQSFIYIDPEKIAESKTWLESKQQENGCFLQLGKLFNNRMKGGVSDEVTLSAYITAAFLEMNVS</sequence>